<keyword evidence="3" id="KW-1185">Reference proteome</keyword>
<dbReference type="Gramene" id="KGN47254">
    <property type="protein sequence ID" value="KGN47254"/>
    <property type="gene ID" value="Csa_6G237090"/>
</dbReference>
<dbReference type="EMBL" id="CM002927">
    <property type="protein sequence ID" value="KGN47254.1"/>
    <property type="molecule type" value="Genomic_DNA"/>
</dbReference>
<proteinExistence type="predicted"/>
<reference evidence="2 3" key="1">
    <citation type="journal article" date="2009" name="Nat. Genet.">
        <title>The genome of the cucumber, Cucumis sativus L.</title>
        <authorList>
            <person name="Huang S."/>
            <person name="Li R."/>
            <person name="Zhang Z."/>
            <person name="Li L."/>
            <person name="Gu X."/>
            <person name="Fan W."/>
            <person name="Lucas W.J."/>
            <person name="Wang X."/>
            <person name="Xie B."/>
            <person name="Ni P."/>
            <person name="Ren Y."/>
            <person name="Zhu H."/>
            <person name="Li J."/>
            <person name="Lin K."/>
            <person name="Jin W."/>
            <person name="Fei Z."/>
            <person name="Li G."/>
            <person name="Staub J."/>
            <person name="Kilian A."/>
            <person name="van der Vossen E.A."/>
            <person name="Wu Y."/>
            <person name="Guo J."/>
            <person name="He J."/>
            <person name="Jia Z."/>
            <person name="Ren Y."/>
            <person name="Tian G."/>
            <person name="Lu Y."/>
            <person name="Ruan J."/>
            <person name="Qian W."/>
            <person name="Wang M."/>
            <person name="Huang Q."/>
            <person name="Li B."/>
            <person name="Xuan Z."/>
            <person name="Cao J."/>
            <person name="Asan"/>
            <person name="Wu Z."/>
            <person name="Zhang J."/>
            <person name="Cai Q."/>
            <person name="Bai Y."/>
            <person name="Zhao B."/>
            <person name="Han Y."/>
            <person name="Li Y."/>
            <person name="Li X."/>
            <person name="Wang S."/>
            <person name="Shi Q."/>
            <person name="Liu S."/>
            <person name="Cho W.K."/>
            <person name="Kim J.Y."/>
            <person name="Xu Y."/>
            <person name="Heller-Uszynska K."/>
            <person name="Miao H."/>
            <person name="Cheng Z."/>
            <person name="Zhang S."/>
            <person name="Wu J."/>
            <person name="Yang Y."/>
            <person name="Kang H."/>
            <person name="Li M."/>
            <person name="Liang H."/>
            <person name="Ren X."/>
            <person name="Shi Z."/>
            <person name="Wen M."/>
            <person name="Jian M."/>
            <person name="Yang H."/>
            <person name="Zhang G."/>
            <person name="Yang Z."/>
            <person name="Chen R."/>
            <person name="Liu S."/>
            <person name="Li J."/>
            <person name="Ma L."/>
            <person name="Liu H."/>
            <person name="Zhou Y."/>
            <person name="Zhao J."/>
            <person name="Fang X."/>
            <person name="Li G."/>
            <person name="Fang L."/>
            <person name="Li Y."/>
            <person name="Liu D."/>
            <person name="Zheng H."/>
            <person name="Zhang Y."/>
            <person name="Qin N."/>
            <person name="Li Z."/>
            <person name="Yang G."/>
            <person name="Yang S."/>
            <person name="Bolund L."/>
            <person name="Kristiansen K."/>
            <person name="Zheng H."/>
            <person name="Li S."/>
            <person name="Zhang X."/>
            <person name="Yang H."/>
            <person name="Wang J."/>
            <person name="Sun R."/>
            <person name="Zhang B."/>
            <person name="Jiang S."/>
            <person name="Wang J."/>
            <person name="Du Y."/>
            <person name="Li S."/>
        </authorList>
    </citation>
    <scope>NUCLEOTIDE SEQUENCE [LARGE SCALE GENOMIC DNA]</scope>
    <source>
        <strain evidence="3">cv. 9930</strain>
    </source>
</reference>
<evidence type="ECO:0000256" key="1">
    <source>
        <dbReference type="SAM" id="Phobius"/>
    </source>
</evidence>
<keyword evidence="1" id="KW-0472">Membrane</keyword>
<keyword evidence="1" id="KW-1133">Transmembrane helix</keyword>
<feature type="transmembrane region" description="Helical" evidence="1">
    <location>
        <begin position="41"/>
        <end position="65"/>
    </location>
</feature>
<accession>A0A0A0KEJ4</accession>
<evidence type="ECO:0000313" key="3">
    <source>
        <dbReference type="Proteomes" id="UP000029981"/>
    </source>
</evidence>
<evidence type="ECO:0000313" key="2">
    <source>
        <dbReference type="EMBL" id="KGN47254.1"/>
    </source>
</evidence>
<name>A0A0A0KEJ4_CUCSA</name>
<reference evidence="2 3" key="2">
    <citation type="journal article" date="2009" name="PLoS ONE">
        <title>An integrated genetic and cytogenetic map of the cucumber genome.</title>
        <authorList>
            <person name="Ren Y."/>
            <person name="Zhang Z."/>
            <person name="Liu J."/>
            <person name="Staub J.E."/>
            <person name="Han Y."/>
            <person name="Cheng Z."/>
            <person name="Li X."/>
            <person name="Lu J."/>
            <person name="Miao H."/>
            <person name="Kang H."/>
            <person name="Xie B."/>
            <person name="Gu X."/>
            <person name="Wang X."/>
            <person name="Du Y."/>
            <person name="Jin W."/>
            <person name="Huang S."/>
        </authorList>
    </citation>
    <scope>NUCLEOTIDE SEQUENCE [LARGE SCALE GENOMIC DNA]</scope>
    <source>
        <strain evidence="3">cv. 9930</strain>
    </source>
</reference>
<protein>
    <submittedName>
        <fullName evidence="2">Uncharacterized protein</fullName>
    </submittedName>
</protein>
<reference evidence="2 3" key="4">
    <citation type="journal article" date="2011" name="BMC Genomics">
        <title>RNA-Seq improves annotation of protein-coding genes in the cucumber genome.</title>
        <authorList>
            <person name="Li Z."/>
            <person name="Zhang Z."/>
            <person name="Yan P."/>
            <person name="Huang S."/>
            <person name="Fei Z."/>
            <person name="Lin K."/>
        </authorList>
    </citation>
    <scope>NUCLEOTIDE SEQUENCE [LARGE SCALE GENOMIC DNA]</scope>
    <source>
        <strain evidence="3">cv. 9930</strain>
    </source>
</reference>
<sequence length="66" mass="7597">MLLISSSNTVLKNKWEELHIVTKMGLKKVHGLLKKIKSLLIIFKFMALGNGAIFLRMLVCFFTLFE</sequence>
<keyword evidence="1" id="KW-0812">Transmembrane</keyword>
<organism evidence="2 3">
    <name type="scientific">Cucumis sativus</name>
    <name type="common">Cucumber</name>
    <dbReference type="NCBI Taxonomy" id="3659"/>
    <lineage>
        <taxon>Eukaryota</taxon>
        <taxon>Viridiplantae</taxon>
        <taxon>Streptophyta</taxon>
        <taxon>Embryophyta</taxon>
        <taxon>Tracheophyta</taxon>
        <taxon>Spermatophyta</taxon>
        <taxon>Magnoliopsida</taxon>
        <taxon>eudicotyledons</taxon>
        <taxon>Gunneridae</taxon>
        <taxon>Pentapetalae</taxon>
        <taxon>rosids</taxon>
        <taxon>fabids</taxon>
        <taxon>Cucurbitales</taxon>
        <taxon>Cucurbitaceae</taxon>
        <taxon>Benincaseae</taxon>
        <taxon>Cucumis</taxon>
    </lineage>
</organism>
<reference evidence="2 3" key="3">
    <citation type="journal article" date="2010" name="BMC Genomics">
        <title>Transcriptome sequencing and comparative analysis of cucumber flowers with different sex types.</title>
        <authorList>
            <person name="Guo S."/>
            <person name="Zheng Y."/>
            <person name="Joung J.G."/>
            <person name="Liu S."/>
            <person name="Zhang Z."/>
            <person name="Crasta O.R."/>
            <person name="Sobral B.W."/>
            <person name="Xu Y."/>
            <person name="Huang S."/>
            <person name="Fei Z."/>
        </authorList>
    </citation>
    <scope>NUCLEOTIDE SEQUENCE [LARGE SCALE GENOMIC DNA]</scope>
    <source>
        <strain evidence="3">cv. 9930</strain>
    </source>
</reference>
<dbReference type="AlphaFoldDB" id="A0A0A0KEJ4"/>
<dbReference type="Proteomes" id="UP000029981">
    <property type="component" value="Chromosome 6"/>
</dbReference>
<gene>
    <name evidence="2" type="ORF">Csa_6G237090</name>
</gene>